<sequence length="114" mass="13149">MVWYLKGLKNYIGFKGRASRKEYWMFMLVYSIVLILFSILESIANMPPVLSVLYYLSTFLPCLAVAARRLHDTGRSGWWNLIPLIPVIGDIIFIIFACQDSQENDNQYGPNPKI</sequence>
<protein>
    <submittedName>
        <fullName evidence="2">Uncharacterized membrane protein YhaH, DUF805 family</fullName>
    </submittedName>
</protein>
<gene>
    <name evidence="2" type="ORF">SAMN05421578_1069</name>
</gene>
<organism evidence="2 3">
    <name type="scientific">Paenibacillus macquariensis</name>
    <dbReference type="NCBI Taxonomy" id="948756"/>
    <lineage>
        <taxon>Bacteria</taxon>
        <taxon>Bacillati</taxon>
        <taxon>Bacillota</taxon>
        <taxon>Bacilli</taxon>
        <taxon>Bacillales</taxon>
        <taxon>Paenibacillaceae</taxon>
        <taxon>Paenibacillus</taxon>
    </lineage>
</organism>
<dbReference type="PANTHER" id="PTHR34980:SF2">
    <property type="entry name" value="INNER MEMBRANE PROTEIN YHAH-RELATED"/>
    <property type="match status" value="1"/>
</dbReference>
<accession>A0ABY1JYX0</accession>
<dbReference type="Pfam" id="PF05656">
    <property type="entry name" value="DUF805"/>
    <property type="match status" value="1"/>
</dbReference>
<reference evidence="2 3" key="1">
    <citation type="submission" date="2017-01" db="EMBL/GenBank/DDBJ databases">
        <authorList>
            <person name="Varghese N."/>
            <person name="Submissions S."/>
        </authorList>
    </citation>
    <scope>NUCLEOTIDE SEQUENCE [LARGE SCALE GENOMIC DNA]</scope>
    <source>
        <strain evidence="2 3">ATCC 23464</strain>
    </source>
</reference>
<name>A0ABY1JYX0_9BACL</name>
<feature type="transmembrane region" description="Helical" evidence="1">
    <location>
        <begin position="23"/>
        <end position="40"/>
    </location>
</feature>
<dbReference type="PANTHER" id="PTHR34980">
    <property type="entry name" value="INNER MEMBRANE PROTEIN-RELATED-RELATED"/>
    <property type="match status" value="1"/>
</dbReference>
<evidence type="ECO:0000313" key="3">
    <source>
        <dbReference type="Proteomes" id="UP000186666"/>
    </source>
</evidence>
<evidence type="ECO:0000256" key="1">
    <source>
        <dbReference type="SAM" id="Phobius"/>
    </source>
</evidence>
<dbReference type="InterPro" id="IPR008523">
    <property type="entry name" value="DUF805"/>
</dbReference>
<keyword evidence="1" id="KW-0812">Transmembrane</keyword>
<proteinExistence type="predicted"/>
<dbReference type="EMBL" id="FTNK01000006">
    <property type="protein sequence ID" value="SIR01760.1"/>
    <property type="molecule type" value="Genomic_DNA"/>
</dbReference>
<keyword evidence="1" id="KW-0472">Membrane</keyword>
<dbReference type="Proteomes" id="UP000186666">
    <property type="component" value="Unassembled WGS sequence"/>
</dbReference>
<feature type="transmembrane region" description="Helical" evidence="1">
    <location>
        <begin position="78"/>
        <end position="97"/>
    </location>
</feature>
<keyword evidence="1" id="KW-1133">Transmembrane helix</keyword>
<comment type="caution">
    <text evidence="2">The sequence shown here is derived from an EMBL/GenBank/DDBJ whole genome shotgun (WGS) entry which is preliminary data.</text>
</comment>
<evidence type="ECO:0000313" key="2">
    <source>
        <dbReference type="EMBL" id="SIR01760.1"/>
    </source>
</evidence>
<keyword evidence="3" id="KW-1185">Reference proteome</keyword>
<feature type="transmembrane region" description="Helical" evidence="1">
    <location>
        <begin position="46"/>
        <end position="66"/>
    </location>
</feature>
<dbReference type="RefSeq" id="WP_068591081.1">
    <property type="nucleotide sequence ID" value="NZ_FTNK01000006.1"/>
</dbReference>